<comment type="caution">
    <text evidence="1">The sequence shown here is derived from an EMBL/GenBank/DDBJ whole genome shotgun (WGS) entry which is preliminary data.</text>
</comment>
<evidence type="ECO:0000313" key="1">
    <source>
        <dbReference type="EMBL" id="KAJ7030514.1"/>
    </source>
</evidence>
<sequence>MNCKARAGSDLLRRLDKVTDCANFVAFVAPVARVHALSSAGSARLPDTCQSVAAGTFSSFPPISLTPLRKFCRRKTSGGLPGPYLTHASPTTQSSALSHSPECKDRLLALFAPDESRLRHGAHIGAWAHASLLHPAPPPRARICYATYTWVFTLRFVNGLRSVNASRSQDLTPWDFVNQALLLPHPIQGLPQVFPFRGIQVFTQVLLVLHIQLFTSSIFSSIIPKHSLKFSILPNSAISRTKFMEFCHHRPFMEAGVDLNTLFFCVHLVPFEYICPTYCNYSPDTTATQQLLDCYRALPPMLPAATELWRGATGCNLRGDLPTRVFKILVLPSAT</sequence>
<evidence type="ECO:0000313" key="2">
    <source>
        <dbReference type="Proteomes" id="UP001218188"/>
    </source>
</evidence>
<dbReference type="Proteomes" id="UP001218188">
    <property type="component" value="Unassembled WGS sequence"/>
</dbReference>
<accession>A0AAD6SMD5</accession>
<name>A0AAD6SMD5_9AGAR</name>
<dbReference type="EMBL" id="JARJCM010000090">
    <property type="protein sequence ID" value="KAJ7030514.1"/>
    <property type="molecule type" value="Genomic_DNA"/>
</dbReference>
<proteinExistence type="predicted"/>
<gene>
    <name evidence="1" type="ORF">C8F04DRAFT_1367093</name>
</gene>
<protein>
    <submittedName>
        <fullName evidence="1">Uncharacterized protein</fullName>
    </submittedName>
</protein>
<keyword evidence="2" id="KW-1185">Reference proteome</keyword>
<organism evidence="1 2">
    <name type="scientific">Mycena alexandri</name>
    <dbReference type="NCBI Taxonomy" id="1745969"/>
    <lineage>
        <taxon>Eukaryota</taxon>
        <taxon>Fungi</taxon>
        <taxon>Dikarya</taxon>
        <taxon>Basidiomycota</taxon>
        <taxon>Agaricomycotina</taxon>
        <taxon>Agaricomycetes</taxon>
        <taxon>Agaricomycetidae</taxon>
        <taxon>Agaricales</taxon>
        <taxon>Marasmiineae</taxon>
        <taxon>Mycenaceae</taxon>
        <taxon>Mycena</taxon>
    </lineage>
</organism>
<reference evidence="1" key="1">
    <citation type="submission" date="2023-03" db="EMBL/GenBank/DDBJ databases">
        <title>Massive genome expansion in bonnet fungi (Mycena s.s.) driven by repeated elements and novel gene families across ecological guilds.</title>
        <authorList>
            <consortium name="Lawrence Berkeley National Laboratory"/>
            <person name="Harder C.B."/>
            <person name="Miyauchi S."/>
            <person name="Viragh M."/>
            <person name="Kuo A."/>
            <person name="Thoen E."/>
            <person name="Andreopoulos B."/>
            <person name="Lu D."/>
            <person name="Skrede I."/>
            <person name="Drula E."/>
            <person name="Henrissat B."/>
            <person name="Morin E."/>
            <person name="Kohler A."/>
            <person name="Barry K."/>
            <person name="LaButti K."/>
            <person name="Morin E."/>
            <person name="Salamov A."/>
            <person name="Lipzen A."/>
            <person name="Mereny Z."/>
            <person name="Hegedus B."/>
            <person name="Baldrian P."/>
            <person name="Stursova M."/>
            <person name="Weitz H."/>
            <person name="Taylor A."/>
            <person name="Grigoriev I.V."/>
            <person name="Nagy L.G."/>
            <person name="Martin F."/>
            <person name="Kauserud H."/>
        </authorList>
    </citation>
    <scope>NUCLEOTIDE SEQUENCE</scope>
    <source>
        <strain evidence="1">CBHHK200</strain>
    </source>
</reference>
<dbReference type="AlphaFoldDB" id="A0AAD6SMD5"/>